<evidence type="ECO:0000256" key="1">
    <source>
        <dbReference type="ARBA" id="ARBA00018672"/>
    </source>
</evidence>
<dbReference type="Pfam" id="PF04397">
    <property type="entry name" value="LytTR"/>
    <property type="match status" value="1"/>
</dbReference>
<dbReference type="InterPro" id="IPR046947">
    <property type="entry name" value="LytR-like"/>
</dbReference>
<dbReference type="InterPro" id="IPR001789">
    <property type="entry name" value="Sig_transdc_resp-reg_receiver"/>
</dbReference>
<evidence type="ECO:0000256" key="5">
    <source>
        <dbReference type="ARBA" id="ARBA00024867"/>
    </source>
</evidence>
<dbReference type="SMART" id="SM00448">
    <property type="entry name" value="REC"/>
    <property type="match status" value="1"/>
</dbReference>
<dbReference type="InterPro" id="IPR007492">
    <property type="entry name" value="LytTR_DNA-bd_dom"/>
</dbReference>
<dbReference type="InterPro" id="IPR011006">
    <property type="entry name" value="CheY-like_superfamily"/>
</dbReference>
<name>A0A1V4SX71_9CLOT</name>
<dbReference type="OrthoDB" id="9809318at2"/>
<dbReference type="GO" id="GO:0003677">
    <property type="term" value="F:DNA binding"/>
    <property type="evidence" value="ECO:0007669"/>
    <property type="project" value="InterPro"/>
</dbReference>
<evidence type="ECO:0000256" key="2">
    <source>
        <dbReference type="ARBA" id="ARBA00022490"/>
    </source>
</evidence>
<evidence type="ECO:0000313" key="10">
    <source>
        <dbReference type="EMBL" id="OPX49127.1"/>
    </source>
</evidence>
<feature type="modified residue" description="4-aspartylphosphate" evidence="7">
    <location>
        <position position="60"/>
    </location>
</feature>
<dbReference type="GO" id="GO:0000156">
    <property type="term" value="F:phosphorelay response regulator activity"/>
    <property type="evidence" value="ECO:0007669"/>
    <property type="project" value="InterPro"/>
</dbReference>
<proteinExistence type="predicted"/>
<feature type="domain" description="HTH LytTR-type" evidence="9">
    <location>
        <begin position="141"/>
        <end position="241"/>
    </location>
</feature>
<sequence>MIRVYLCEDDIYQREKLKKIVDNAIIIENYDMEIGLVTDDPDMILEDISKNKCLGLYFLDIDLKKDINGIQLAEKIRKLDPNGSIVFITTNSEMSHLTFAYKIEAMDFIIKDNYKNIREKVEECIAYANEKYSNKNNSEVFSIKSEDKIVNIRYKDILYFETSQTIHRIIVNCKNRQVEFYGKMKELEKELADYNFCRCHTSFLVNKDNIKEIDKKKRLVYMSNGDVCLASFRGMKSLIEK</sequence>
<dbReference type="SUPFAM" id="SSF52172">
    <property type="entry name" value="CheY-like"/>
    <property type="match status" value="1"/>
</dbReference>
<dbReference type="RefSeq" id="WP_080022175.1">
    <property type="nucleotide sequence ID" value="NZ_LTAY01000026.1"/>
</dbReference>
<evidence type="ECO:0000259" key="9">
    <source>
        <dbReference type="PROSITE" id="PS50930"/>
    </source>
</evidence>
<evidence type="ECO:0000259" key="8">
    <source>
        <dbReference type="PROSITE" id="PS50110"/>
    </source>
</evidence>
<dbReference type="Proteomes" id="UP000191448">
    <property type="component" value="Unassembled WGS sequence"/>
</dbReference>
<protein>
    <recommendedName>
        <fullName evidence="1">Stage 0 sporulation protein A homolog</fullName>
    </recommendedName>
</protein>
<dbReference type="Gene3D" id="2.40.50.1020">
    <property type="entry name" value="LytTr DNA-binding domain"/>
    <property type="match status" value="1"/>
</dbReference>
<feature type="domain" description="Response regulatory" evidence="8">
    <location>
        <begin position="3"/>
        <end position="126"/>
    </location>
</feature>
<comment type="caution">
    <text evidence="10">The sequence shown here is derived from an EMBL/GenBank/DDBJ whole genome shotgun (WGS) entry which is preliminary data.</text>
</comment>
<evidence type="ECO:0000256" key="6">
    <source>
        <dbReference type="ARBA" id="ARBA00037164"/>
    </source>
</evidence>
<keyword evidence="7" id="KW-0597">Phosphoprotein</keyword>
<dbReference type="SMART" id="SM00850">
    <property type="entry name" value="LytTR"/>
    <property type="match status" value="1"/>
</dbReference>
<keyword evidence="4" id="KW-0010">Activator</keyword>
<gene>
    <name evidence="10" type="primary">agrA</name>
    <name evidence="10" type="ORF">CLTHE_08810</name>
</gene>
<dbReference type="EMBL" id="LTAY01000026">
    <property type="protein sequence ID" value="OPX49127.1"/>
    <property type="molecule type" value="Genomic_DNA"/>
</dbReference>
<dbReference type="Pfam" id="PF00072">
    <property type="entry name" value="Response_reg"/>
    <property type="match status" value="1"/>
</dbReference>
<dbReference type="PANTHER" id="PTHR37299">
    <property type="entry name" value="TRANSCRIPTIONAL REGULATOR-RELATED"/>
    <property type="match status" value="1"/>
</dbReference>
<reference evidence="10 11" key="1">
    <citation type="submission" date="2016-02" db="EMBL/GenBank/DDBJ databases">
        <title>Genome sequence of Clostridium thermobutyricum DSM 4928.</title>
        <authorList>
            <person name="Poehlein A."/>
            <person name="Daniel R."/>
        </authorList>
    </citation>
    <scope>NUCLEOTIDE SEQUENCE [LARGE SCALE GENOMIC DNA]</scope>
    <source>
        <strain evidence="10 11">DSM 4928</strain>
    </source>
</reference>
<keyword evidence="3" id="KW-0902">Two-component regulatory system</keyword>
<evidence type="ECO:0000313" key="11">
    <source>
        <dbReference type="Proteomes" id="UP000191448"/>
    </source>
</evidence>
<evidence type="ECO:0000256" key="4">
    <source>
        <dbReference type="ARBA" id="ARBA00023159"/>
    </source>
</evidence>
<accession>A0A1V4SX71</accession>
<dbReference type="PROSITE" id="PS50110">
    <property type="entry name" value="RESPONSE_REGULATORY"/>
    <property type="match status" value="1"/>
</dbReference>
<comment type="function">
    <text evidence="6">Required for high-level post-exponential phase expression of a series of secreted proteins.</text>
</comment>
<keyword evidence="2" id="KW-0963">Cytoplasm</keyword>
<evidence type="ECO:0000256" key="3">
    <source>
        <dbReference type="ARBA" id="ARBA00023012"/>
    </source>
</evidence>
<dbReference type="PROSITE" id="PS50930">
    <property type="entry name" value="HTH_LYTTR"/>
    <property type="match status" value="1"/>
</dbReference>
<organism evidence="10 11">
    <name type="scientific">Clostridium thermobutyricum DSM 4928</name>
    <dbReference type="NCBI Taxonomy" id="1121339"/>
    <lineage>
        <taxon>Bacteria</taxon>
        <taxon>Bacillati</taxon>
        <taxon>Bacillota</taxon>
        <taxon>Clostridia</taxon>
        <taxon>Eubacteriales</taxon>
        <taxon>Clostridiaceae</taxon>
        <taxon>Clostridium</taxon>
    </lineage>
</organism>
<dbReference type="PANTHER" id="PTHR37299:SF3">
    <property type="entry name" value="STAGE 0 SPORULATION PROTEIN A HOMOLOG"/>
    <property type="match status" value="1"/>
</dbReference>
<evidence type="ECO:0000256" key="7">
    <source>
        <dbReference type="PROSITE-ProRule" id="PRU00169"/>
    </source>
</evidence>
<dbReference type="AlphaFoldDB" id="A0A1V4SX71"/>
<dbReference type="Gene3D" id="3.40.50.2300">
    <property type="match status" value="1"/>
</dbReference>
<comment type="function">
    <text evidence="5">May play the central regulatory role in sporulation. It may be an element of the effector pathway responsible for the activation of sporulation genes in response to nutritional stress. Spo0A may act in concert with spo0H (a sigma factor) to control the expression of some genes that are critical to the sporulation process.</text>
</comment>